<dbReference type="Proteomes" id="UP000005867">
    <property type="component" value="Chromosome"/>
</dbReference>
<sequence length="160" mass="16284">MQFGGYTTKYIRRGVHPLMPTKLKGMTSLEIAIIVAIVLVIAIAVGWYLYTTFAAAGQQASLTVVSAKITTTEDGATLTLEVVPQGGASVQIKAVEIAGTQVDTSKITPTLISGPTTVIVTLDDINVAVGQVLTGRVVLSNGAVAPFSASVVAGGGEGAP</sequence>
<feature type="transmembrane region" description="Helical" evidence="1">
    <location>
        <begin position="29"/>
        <end position="50"/>
    </location>
</feature>
<dbReference type="EMBL" id="CP003098">
    <property type="protein sequence ID" value="AET33747.1"/>
    <property type="molecule type" value="Genomic_DNA"/>
</dbReference>
<keyword evidence="1" id="KW-1133">Transmembrane helix</keyword>
<dbReference type="STRING" id="1104324.P186_2359"/>
<keyword evidence="1" id="KW-0472">Membrane</keyword>
<dbReference type="HOGENOM" id="CLU_139556_0_0_2"/>
<gene>
    <name evidence="2" type="ORF">P186_2359</name>
</gene>
<protein>
    <submittedName>
        <fullName evidence="2">Uncharacterized protein</fullName>
    </submittedName>
</protein>
<keyword evidence="1" id="KW-0812">Transmembrane</keyword>
<evidence type="ECO:0000313" key="3">
    <source>
        <dbReference type="Proteomes" id="UP000005867"/>
    </source>
</evidence>
<keyword evidence="3" id="KW-1185">Reference proteome</keyword>
<dbReference type="KEGG" id="pyr:P186_2359"/>
<organism evidence="2 3">
    <name type="scientific">Pyrobaculum ferrireducens</name>
    <dbReference type="NCBI Taxonomy" id="1104324"/>
    <lineage>
        <taxon>Archaea</taxon>
        <taxon>Thermoproteota</taxon>
        <taxon>Thermoprotei</taxon>
        <taxon>Thermoproteales</taxon>
        <taxon>Thermoproteaceae</taxon>
        <taxon>Pyrobaculum</taxon>
    </lineage>
</organism>
<reference evidence="2 3" key="1">
    <citation type="journal article" date="2012" name="J. Bacteriol.">
        <title>Complete genome sequence of strain 1860, a crenarchaeon of the genus pyrobaculum able to grow with various electron acceptors.</title>
        <authorList>
            <person name="Mardanov A.V."/>
            <person name="Gumerov V.M."/>
            <person name="Slobodkina G.B."/>
            <person name="Beletsky A.V."/>
            <person name="Bonch-Osmolovskaya E.A."/>
            <person name="Ravin N.V."/>
            <person name="Skryabin K.G."/>
        </authorList>
    </citation>
    <scope>NUCLEOTIDE SEQUENCE [LARGE SCALE GENOMIC DNA]</scope>
    <source>
        <strain evidence="2 3">1860</strain>
    </source>
</reference>
<accession>G7VC61</accession>
<dbReference type="AlphaFoldDB" id="G7VC61"/>
<dbReference type="eggNOG" id="arCOG03739">
    <property type="taxonomic scope" value="Archaea"/>
</dbReference>
<dbReference type="BioCyc" id="PSP1104324:GJSN-2307-MONOMER"/>
<evidence type="ECO:0000256" key="1">
    <source>
        <dbReference type="SAM" id="Phobius"/>
    </source>
</evidence>
<evidence type="ECO:0000313" key="2">
    <source>
        <dbReference type="EMBL" id="AET33747.1"/>
    </source>
</evidence>
<name>G7VC61_9CREN</name>
<proteinExistence type="predicted"/>